<dbReference type="InterPro" id="IPR008259">
    <property type="entry name" value="FMN_hydac_DH_AS"/>
</dbReference>
<dbReference type="RefSeq" id="XP_018012842.1">
    <property type="nucleotide sequence ID" value="XM_018157353.2"/>
</dbReference>
<evidence type="ECO:0000256" key="8">
    <source>
        <dbReference type="PIRSR" id="PIRSR000138-2"/>
    </source>
</evidence>
<evidence type="ECO:0000256" key="7">
    <source>
        <dbReference type="PIRSR" id="PIRSR000138-1"/>
    </source>
</evidence>
<name>A0A8B7NGT8_HYAAZ</name>
<reference evidence="11" key="1">
    <citation type="submission" date="2025-08" db="UniProtKB">
        <authorList>
            <consortium name="RefSeq"/>
        </authorList>
    </citation>
    <scope>IDENTIFICATION</scope>
    <source>
        <tissue evidence="11">Whole organism</tissue>
    </source>
</reference>
<dbReference type="FunFam" id="3.20.20.70:FF:000056">
    <property type="entry name" value="hydroxyacid oxidase 2"/>
    <property type="match status" value="1"/>
</dbReference>
<evidence type="ECO:0000256" key="2">
    <source>
        <dbReference type="ARBA" id="ARBA00013087"/>
    </source>
</evidence>
<dbReference type="InterPro" id="IPR013785">
    <property type="entry name" value="Aldolase_TIM"/>
</dbReference>
<sequence length="385" mass="41659">MDKTITEGAESLKEEPVDGRLVCVHDFETAAAARLPLMALDFYRTGATSQVTLVENRRAMRRWYILPRLLRDVSTRSLGTSVFGHSLRLPIAIAPTAFQKMAHPMGECASASAAGRHGTVFTLSTVATSSIEEVARSAPNTIKFFQLYIYKDRSLTEKLVRRAEEAGFRAVVLTVDSATVGIRRADIRNGFTLPPHLKLANLDSTSDKGTLSDRGNGGSSINEYAKNNFVEGITRKDLAWLISVTTLPVVVKGILTSADASLALQAGVAAVWVSNHGARQVDGVPPTIEALPHVVAEVNGRCPVFVDGGFTDGSDIFKALALGASLVFIGRPVLWGLACAGEQGVYQVIEILKRELDNVMTNSGCRTLSDITRDMVVRRDQFSKL</sequence>
<feature type="binding site" evidence="8">
    <location>
        <position position="146"/>
    </location>
    <ligand>
        <name>FMN</name>
        <dbReference type="ChEBI" id="CHEBI:58210"/>
    </ligand>
</feature>
<dbReference type="GO" id="GO:0001561">
    <property type="term" value="P:fatty acid alpha-oxidation"/>
    <property type="evidence" value="ECO:0007669"/>
    <property type="project" value="TreeGrafter"/>
</dbReference>
<feature type="binding site" evidence="8">
    <location>
        <position position="124"/>
    </location>
    <ligand>
        <name>FMN</name>
        <dbReference type="ChEBI" id="CHEBI:58210"/>
    </ligand>
</feature>
<comment type="similarity">
    <text evidence="4">Belongs to the FMN-dependent alpha-hydroxy acid dehydrogenase family.</text>
</comment>
<feature type="binding site" evidence="8">
    <location>
        <position position="279"/>
    </location>
    <ligand>
        <name>glyoxylate</name>
        <dbReference type="ChEBI" id="CHEBI:36655"/>
    </ligand>
</feature>
<protein>
    <recommendedName>
        <fullName evidence="2">(S)-2-hydroxy-acid oxidase</fullName>
        <ecNumber evidence="2">1.1.3.15</ecNumber>
    </recommendedName>
</protein>
<dbReference type="EC" id="1.1.3.15" evidence="2"/>
<dbReference type="Pfam" id="PF01070">
    <property type="entry name" value="FMN_dh"/>
    <property type="match status" value="1"/>
</dbReference>
<feature type="binding site" evidence="8">
    <location>
        <position position="274"/>
    </location>
    <ligand>
        <name>FMN</name>
        <dbReference type="ChEBI" id="CHEBI:58210"/>
    </ligand>
</feature>
<dbReference type="Gene3D" id="3.20.20.70">
    <property type="entry name" value="Aldolase class I"/>
    <property type="match status" value="1"/>
</dbReference>
<organism evidence="10 11">
    <name type="scientific">Hyalella azteca</name>
    <name type="common">Amphipod</name>
    <dbReference type="NCBI Taxonomy" id="294128"/>
    <lineage>
        <taxon>Eukaryota</taxon>
        <taxon>Metazoa</taxon>
        <taxon>Ecdysozoa</taxon>
        <taxon>Arthropoda</taxon>
        <taxon>Crustacea</taxon>
        <taxon>Multicrustacea</taxon>
        <taxon>Malacostraca</taxon>
        <taxon>Eumalacostraca</taxon>
        <taxon>Peracarida</taxon>
        <taxon>Amphipoda</taxon>
        <taxon>Senticaudata</taxon>
        <taxon>Talitrida</taxon>
        <taxon>Talitroidea</taxon>
        <taxon>Hyalellidae</taxon>
        <taxon>Hyalella</taxon>
    </lineage>
</organism>
<dbReference type="CDD" id="cd02809">
    <property type="entry name" value="alpha_hydroxyacid_oxid_FMN"/>
    <property type="match status" value="1"/>
</dbReference>
<evidence type="ECO:0000313" key="10">
    <source>
        <dbReference type="Proteomes" id="UP000694843"/>
    </source>
</evidence>
<keyword evidence="8" id="KW-0288">FMN</keyword>
<dbReference type="GO" id="GO:0010181">
    <property type="term" value="F:FMN binding"/>
    <property type="evidence" value="ECO:0007669"/>
    <property type="project" value="InterPro"/>
</dbReference>
<dbReference type="InterPro" id="IPR012133">
    <property type="entry name" value="Alpha-hydoxy_acid_DH_FMN"/>
</dbReference>
<feature type="binding site" evidence="8">
    <location>
        <begin position="330"/>
        <end position="331"/>
    </location>
    <ligand>
        <name>FMN</name>
        <dbReference type="ChEBI" id="CHEBI:58210"/>
    </ligand>
</feature>
<dbReference type="GO" id="GO:0005782">
    <property type="term" value="C:peroxisomal matrix"/>
    <property type="evidence" value="ECO:0007669"/>
    <property type="project" value="TreeGrafter"/>
</dbReference>
<keyword evidence="10" id="KW-1185">Reference proteome</keyword>
<evidence type="ECO:0000256" key="1">
    <source>
        <dbReference type="ARBA" id="ARBA00001917"/>
    </source>
</evidence>
<dbReference type="GO" id="GO:0003973">
    <property type="term" value="F:(S)-2-hydroxy-acid oxidase activity"/>
    <property type="evidence" value="ECO:0007669"/>
    <property type="project" value="UniProtKB-EC"/>
</dbReference>
<dbReference type="InterPro" id="IPR037396">
    <property type="entry name" value="FMN_HAD"/>
</dbReference>
<keyword evidence="3" id="KW-0560">Oxidoreductase</keyword>
<feature type="binding site" evidence="8">
    <location>
        <position position="183"/>
    </location>
    <ligand>
        <name>glyoxylate</name>
        <dbReference type="ChEBI" id="CHEBI:36655"/>
    </ligand>
</feature>
<dbReference type="InterPro" id="IPR000262">
    <property type="entry name" value="FMN-dep_DH"/>
</dbReference>
<feature type="active site" description="Proton acceptor" evidence="7">
    <location>
        <position position="276"/>
    </location>
</feature>
<accession>A0A8B7NGT8</accession>
<dbReference type="AlphaFoldDB" id="A0A8B7NGT8"/>
<evidence type="ECO:0000256" key="5">
    <source>
        <dbReference type="ARBA" id="ARBA00029325"/>
    </source>
</evidence>
<comment type="catalytic activity">
    <reaction evidence="5">
        <text>a (2S)-2-hydroxycarboxylate + O2 = a 2-oxocarboxylate + H2O2</text>
        <dbReference type="Rhea" id="RHEA:16789"/>
        <dbReference type="ChEBI" id="CHEBI:15379"/>
        <dbReference type="ChEBI" id="CHEBI:16240"/>
        <dbReference type="ChEBI" id="CHEBI:35179"/>
        <dbReference type="ChEBI" id="CHEBI:58123"/>
        <dbReference type="EC" id="1.1.3.15"/>
    </reaction>
    <physiologicalReaction direction="left-to-right" evidence="5">
        <dbReference type="Rhea" id="RHEA:16790"/>
    </physiologicalReaction>
</comment>
<feature type="binding site" evidence="8">
    <location>
        <position position="148"/>
    </location>
    <ligand>
        <name>glyoxylate</name>
        <dbReference type="ChEBI" id="CHEBI:36655"/>
    </ligand>
</feature>
<dbReference type="Proteomes" id="UP000694843">
    <property type="component" value="Unplaced"/>
</dbReference>
<feature type="binding site" evidence="8">
    <location>
        <begin position="95"/>
        <end position="97"/>
    </location>
    <ligand>
        <name>FMN</name>
        <dbReference type="ChEBI" id="CHEBI:58210"/>
    </ligand>
</feature>
<gene>
    <name evidence="11" type="primary">LOC108669911</name>
</gene>
<dbReference type="PROSITE" id="PS51349">
    <property type="entry name" value="FMN_HYDROXY_ACID_DH_2"/>
    <property type="match status" value="1"/>
</dbReference>
<evidence type="ECO:0000256" key="3">
    <source>
        <dbReference type="ARBA" id="ARBA00023002"/>
    </source>
</evidence>
<evidence type="ECO:0000256" key="6">
    <source>
        <dbReference type="ARBA" id="ARBA00029327"/>
    </source>
</evidence>
<dbReference type="PIRSF" id="PIRSF000138">
    <property type="entry name" value="Al-hdrx_acd_dh"/>
    <property type="match status" value="1"/>
</dbReference>
<evidence type="ECO:0000256" key="4">
    <source>
        <dbReference type="ARBA" id="ARBA00024042"/>
    </source>
</evidence>
<proteinExistence type="inferred from homology"/>
<feature type="binding site" evidence="8">
    <location>
        <position position="252"/>
    </location>
    <ligand>
        <name>FMN</name>
        <dbReference type="ChEBI" id="CHEBI:58210"/>
    </ligand>
</feature>
<dbReference type="SUPFAM" id="SSF51395">
    <property type="entry name" value="FMN-linked oxidoreductases"/>
    <property type="match status" value="1"/>
</dbReference>
<evidence type="ECO:0000313" key="11">
    <source>
        <dbReference type="RefSeq" id="XP_018012842.1"/>
    </source>
</evidence>
<comment type="catalytic activity">
    <reaction evidence="6">
        <text>2-hydroxyoctanoate + O2 = 2-oxooctanoate + H2O2</text>
        <dbReference type="Rhea" id="RHEA:67940"/>
        <dbReference type="ChEBI" id="CHEBI:15379"/>
        <dbReference type="ChEBI" id="CHEBI:16240"/>
        <dbReference type="ChEBI" id="CHEBI:133514"/>
        <dbReference type="ChEBI" id="CHEBI:176689"/>
    </reaction>
    <physiologicalReaction direction="left-to-right" evidence="6">
        <dbReference type="Rhea" id="RHEA:67941"/>
    </physiologicalReaction>
</comment>
<dbReference type="GeneID" id="108669911"/>
<dbReference type="CTD" id="3771779"/>
<feature type="binding site" evidence="8">
    <location>
        <position position="276"/>
    </location>
    <ligand>
        <name>glyoxylate</name>
        <dbReference type="ChEBI" id="CHEBI:36655"/>
    </ligand>
</feature>
<keyword evidence="8" id="KW-0285">Flavoprotein</keyword>
<feature type="domain" description="FMN hydroxy acid dehydrogenase" evidence="9">
    <location>
        <begin position="16"/>
        <end position="381"/>
    </location>
</feature>
<dbReference type="PANTHER" id="PTHR10578:SF149">
    <property type="entry name" value="2-HYDROXYACID OXIDASE 2"/>
    <property type="match status" value="1"/>
</dbReference>
<evidence type="ECO:0000259" key="9">
    <source>
        <dbReference type="PROSITE" id="PS51349"/>
    </source>
</evidence>
<dbReference type="OrthoDB" id="25826at2759"/>
<feature type="binding site" evidence="8">
    <location>
        <position position="174"/>
    </location>
    <ligand>
        <name>FMN</name>
        <dbReference type="ChEBI" id="CHEBI:58210"/>
    </ligand>
</feature>
<comment type="cofactor">
    <cofactor evidence="1">
        <name>FMN</name>
        <dbReference type="ChEBI" id="CHEBI:58210"/>
    </cofactor>
</comment>
<dbReference type="PROSITE" id="PS00557">
    <property type="entry name" value="FMN_HYDROXY_ACID_DH_1"/>
    <property type="match status" value="1"/>
</dbReference>
<dbReference type="PANTHER" id="PTHR10578">
    <property type="entry name" value="S -2-HYDROXY-ACID OXIDASE-RELATED"/>
    <property type="match status" value="1"/>
</dbReference>